<dbReference type="EMBL" id="BSEC01000002">
    <property type="protein sequence ID" value="GLI95175.1"/>
    <property type="molecule type" value="Genomic_DNA"/>
</dbReference>
<dbReference type="AlphaFoldDB" id="A0A9W6GYI5"/>
<protein>
    <submittedName>
        <fullName evidence="1">Uncharacterized protein</fullName>
    </submittedName>
</protein>
<accession>A0A9W6GYI5</accession>
<gene>
    <name evidence="1" type="ORF">LMG27198_41670</name>
</gene>
<keyword evidence="2" id="KW-1185">Reference proteome</keyword>
<evidence type="ECO:0000313" key="1">
    <source>
        <dbReference type="EMBL" id="GLI95175.1"/>
    </source>
</evidence>
<dbReference type="Proteomes" id="UP001144323">
    <property type="component" value="Unassembled WGS sequence"/>
</dbReference>
<sequence length="73" mass="7966">MSSHRAEQVKTLEVENGRVELRAVTGPDYGRIYDHDLVSAVQRIAGDGVGEVEVEKRGSRSPVAELKAMTKSV</sequence>
<proteinExistence type="predicted"/>
<evidence type="ECO:0000313" key="2">
    <source>
        <dbReference type="Proteomes" id="UP001144323"/>
    </source>
</evidence>
<organism evidence="1 2">
    <name type="scientific">Methylocystis echinoides</name>
    <dbReference type="NCBI Taxonomy" id="29468"/>
    <lineage>
        <taxon>Bacteria</taxon>
        <taxon>Pseudomonadati</taxon>
        <taxon>Pseudomonadota</taxon>
        <taxon>Alphaproteobacteria</taxon>
        <taxon>Hyphomicrobiales</taxon>
        <taxon>Methylocystaceae</taxon>
        <taxon>Methylocystis</taxon>
    </lineage>
</organism>
<reference evidence="1" key="1">
    <citation type="journal article" date="2023" name="Int. J. Syst. Evol. Microbiol.">
        <title>Methylocystis iwaonis sp. nov., a type II methane-oxidizing bacterium from surface soil of a rice paddy field in Japan, and emended description of the genus Methylocystis (ex Whittenbury et al. 1970) Bowman et al. 1993.</title>
        <authorList>
            <person name="Kaise H."/>
            <person name="Sawadogo J.B."/>
            <person name="Alam M.S."/>
            <person name="Ueno C."/>
            <person name="Dianou D."/>
            <person name="Shinjo R."/>
            <person name="Asakawa S."/>
        </authorList>
    </citation>
    <scope>NUCLEOTIDE SEQUENCE</scope>
    <source>
        <strain evidence="1">LMG27198</strain>
    </source>
</reference>
<comment type="caution">
    <text evidence="1">The sequence shown here is derived from an EMBL/GenBank/DDBJ whole genome shotgun (WGS) entry which is preliminary data.</text>
</comment>
<name>A0A9W6GYI5_9HYPH</name>